<dbReference type="EMBL" id="CP046640">
    <property type="protein sequence ID" value="QTL98705.1"/>
    <property type="molecule type" value="Genomic_DNA"/>
</dbReference>
<accession>A0A8A7KF46</accession>
<dbReference type="InterPro" id="IPR050535">
    <property type="entry name" value="DNA_Repair-Maintenance_Comp"/>
</dbReference>
<feature type="domain" description="Calcineurin-like phosphoesterase" evidence="2">
    <location>
        <begin position="5"/>
        <end position="201"/>
    </location>
</feature>
<dbReference type="Proteomes" id="UP000665020">
    <property type="component" value="Chromosome"/>
</dbReference>
<keyword evidence="1" id="KW-0378">Hydrolase</keyword>
<organism evidence="3 4">
    <name type="scientific">Iocasia fonsfrigidae</name>
    <dbReference type="NCBI Taxonomy" id="2682810"/>
    <lineage>
        <taxon>Bacteria</taxon>
        <taxon>Bacillati</taxon>
        <taxon>Bacillota</taxon>
        <taxon>Clostridia</taxon>
        <taxon>Halanaerobiales</taxon>
        <taxon>Halanaerobiaceae</taxon>
        <taxon>Iocasia</taxon>
    </lineage>
</organism>
<dbReference type="InterPro" id="IPR041796">
    <property type="entry name" value="Mre11_N"/>
</dbReference>
<dbReference type="InterPro" id="IPR004843">
    <property type="entry name" value="Calcineurin-like_PHP"/>
</dbReference>
<keyword evidence="3" id="KW-0269">Exonuclease</keyword>
<evidence type="ECO:0000313" key="3">
    <source>
        <dbReference type="EMBL" id="QTL98705.1"/>
    </source>
</evidence>
<dbReference type="PANTHER" id="PTHR30337">
    <property type="entry name" value="COMPONENT OF ATP-DEPENDENT DSDNA EXONUCLEASE"/>
    <property type="match status" value="1"/>
</dbReference>
<dbReference type="SUPFAM" id="SSF56300">
    <property type="entry name" value="Metallo-dependent phosphatases"/>
    <property type="match status" value="1"/>
</dbReference>
<dbReference type="PANTHER" id="PTHR30337:SF7">
    <property type="entry name" value="PHOSPHOESTERASE"/>
    <property type="match status" value="1"/>
</dbReference>
<evidence type="ECO:0000259" key="2">
    <source>
        <dbReference type="Pfam" id="PF00149"/>
    </source>
</evidence>
<evidence type="ECO:0000256" key="1">
    <source>
        <dbReference type="ARBA" id="ARBA00022801"/>
    </source>
</evidence>
<gene>
    <name evidence="3" type="ORF">GM661_12380</name>
</gene>
<reference evidence="3" key="1">
    <citation type="submission" date="2019-12" db="EMBL/GenBank/DDBJ databases">
        <authorList>
            <person name="zhang j."/>
            <person name="sun C.M."/>
        </authorList>
    </citation>
    <scope>NUCLEOTIDE SEQUENCE</scope>
    <source>
        <strain evidence="3">NS-1</strain>
    </source>
</reference>
<evidence type="ECO:0000313" key="4">
    <source>
        <dbReference type="Proteomes" id="UP000665020"/>
    </source>
</evidence>
<dbReference type="GO" id="GO:0004527">
    <property type="term" value="F:exonuclease activity"/>
    <property type="evidence" value="ECO:0007669"/>
    <property type="project" value="UniProtKB-KW"/>
</dbReference>
<sequence>MQRISFIHTADLHLGSTINIGGKGPAELEKIFTQAVFKAFENICDYALEYSVDFVLLSGDIYDRENRSVLANHFFNKQCKRLAKKGIPVLLIAGNHDPLNEDNELINSPDNVYIFSSRQVDSREIYNDKDELIAQVSGCSYRGKADSRRLYRDYETIPGIWNIALLHTQLDPDNINYMPCSLEDLLARGDIHYWALGHIHQARIINRSINRAVAYPGIPQGRDAGEAGIKGALLVELIPDCQPVISFLPTSKIIYQKKEISINSIANGNFSDLKRLINNKAKELKKIDSNCINLNCDQIEPLQELEGIIVDWVLTGRGELSELIKGQRDELGSFLLDSLQKEFLSRKPFIWTRKITDRTGKLLDEGLLGDSPIFKEIEDVIAVLKNKQGLKDELLSEFGFIWTDKSDREDSKAASFQLDDQKLYDLIDYARGLIIEELLERRERA</sequence>
<dbReference type="AlphaFoldDB" id="A0A8A7KF46"/>
<dbReference type="KEGG" id="ifn:GM661_12380"/>
<dbReference type="InterPro" id="IPR029052">
    <property type="entry name" value="Metallo-depent_PP-like"/>
</dbReference>
<dbReference type="Gene3D" id="3.60.21.10">
    <property type="match status" value="1"/>
</dbReference>
<proteinExistence type="predicted"/>
<name>A0A8A7KF46_9FIRM</name>
<keyword evidence="3" id="KW-0540">Nuclease</keyword>
<dbReference type="Pfam" id="PF00149">
    <property type="entry name" value="Metallophos"/>
    <property type="match status" value="1"/>
</dbReference>
<dbReference type="RefSeq" id="WP_230867107.1">
    <property type="nucleotide sequence ID" value="NZ_CP046640.1"/>
</dbReference>
<keyword evidence="4" id="KW-1185">Reference proteome</keyword>
<protein>
    <submittedName>
        <fullName evidence="3">DNA repair exonuclease</fullName>
    </submittedName>
</protein>
<dbReference type="CDD" id="cd00840">
    <property type="entry name" value="MPP_Mre11_N"/>
    <property type="match status" value="1"/>
</dbReference>